<proteinExistence type="predicted"/>
<dbReference type="AlphaFoldDB" id="A0A7U9TJ06"/>
<reference evidence="1" key="1">
    <citation type="submission" date="2021-01" db="EMBL/GenBank/DDBJ databases">
        <title>Draft genome sequence of Acholeplasmataceae bacterium strain Mahy22.</title>
        <authorList>
            <person name="Watanabe M."/>
            <person name="Kojima H."/>
            <person name="Fukui M."/>
        </authorList>
    </citation>
    <scope>NUCLEOTIDE SEQUENCE</scope>
    <source>
        <strain evidence="1">Mahy22</strain>
    </source>
</reference>
<keyword evidence="2" id="KW-1185">Reference proteome</keyword>
<evidence type="ECO:0000313" key="2">
    <source>
        <dbReference type="Proteomes" id="UP000620133"/>
    </source>
</evidence>
<dbReference type="Proteomes" id="UP000620133">
    <property type="component" value="Chromosome"/>
</dbReference>
<name>A0A7U9TJ06_9MOLU</name>
<dbReference type="KEGG" id="manr:MPAN_014060"/>
<evidence type="ECO:0000313" key="1">
    <source>
        <dbReference type="EMBL" id="BCR36513.1"/>
    </source>
</evidence>
<organism evidence="1 2">
    <name type="scientific">Mariniplasma anaerobium</name>
    <dbReference type="NCBI Taxonomy" id="2735436"/>
    <lineage>
        <taxon>Bacteria</taxon>
        <taxon>Bacillati</taxon>
        <taxon>Mycoplasmatota</taxon>
        <taxon>Mollicutes</taxon>
        <taxon>Acholeplasmatales</taxon>
        <taxon>Acholeplasmataceae</taxon>
        <taxon>Mariniplasma</taxon>
    </lineage>
</organism>
<dbReference type="RefSeq" id="WP_176239876.1">
    <property type="nucleotide sequence ID" value="NZ_AP024412.1"/>
</dbReference>
<protein>
    <submittedName>
        <fullName evidence="1">Uncharacterized protein</fullName>
    </submittedName>
</protein>
<sequence>MKNNNSNKGILYLILIVNGLYLVIALIAYLIKMSTYPISANLIDFLYLIPYLATGIIISVGLSFYFYKKYERQNISIMDKSKVFLLANLPSFILFDFTIFIILSMVIQVD</sequence>
<dbReference type="EMBL" id="AP024412">
    <property type="protein sequence ID" value="BCR36513.1"/>
    <property type="molecule type" value="Genomic_DNA"/>
</dbReference>
<gene>
    <name evidence="1" type="ORF">MPAN_014060</name>
</gene>
<accession>A0A7U9TJ06</accession>